<accession>A0AAE3GUI3</accession>
<sequence length="194" mass="22026">MSLAALPVDNPWRENALELVYELKLNLDANWEQKLELDAEEDKTLMRAITPLFQEHLAAAEQRGEQRGIQQGIERGRIEEHRYILENFLRVRLGDLDPVFRAFLSPVSVLPAVDFTMLLVQLATVSVDDNGVRESKRLLAESVLRMRFGQLDERLTNVIPSLLALSLEDLGLLLSQLPELSVEELLGRLDRSVS</sequence>
<proteinExistence type="predicted"/>
<keyword evidence="2" id="KW-1185">Reference proteome</keyword>
<evidence type="ECO:0000313" key="2">
    <source>
        <dbReference type="Proteomes" id="UP001204953"/>
    </source>
</evidence>
<protein>
    <recommendedName>
        <fullName evidence="3">Flagellar assembly protein H</fullName>
    </recommendedName>
</protein>
<organism evidence="1 2">
    <name type="scientific">Limnofasciculus baicalensis BBK-W-15</name>
    <dbReference type="NCBI Taxonomy" id="2699891"/>
    <lineage>
        <taxon>Bacteria</taxon>
        <taxon>Bacillati</taxon>
        <taxon>Cyanobacteriota</taxon>
        <taxon>Cyanophyceae</taxon>
        <taxon>Coleofasciculales</taxon>
        <taxon>Coleofasciculaceae</taxon>
        <taxon>Limnofasciculus</taxon>
        <taxon>Limnofasciculus baicalensis</taxon>
    </lineage>
</organism>
<dbReference type="AlphaFoldDB" id="A0AAE3GUI3"/>
<gene>
    <name evidence="1" type="ORF">NJ959_21185</name>
</gene>
<reference evidence="1" key="1">
    <citation type="submission" date="2022-06" db="EMBL/GenBank/DDBJ databases">
        <title>New cyanobacteria of genus Symplocastrum in benthos of Lake Baikal.</title>
        <authorList>
            <person name="Sorokovikova E."/>
            <person name="Tikhonova I."/>
            <person name="Krasnopeev A."/>
            <person name="Evseev P."/>
            <person name="Gladkikh A."/>
            <person name="Belykh O."/>
        </authorList>
    </citation>
    <scope>NUCLEOTIDE SEQUENCE</scope>
    <source>
        <strain evidence="1">BBK-W-15</strain>
    </source>
</reference>
<name>A0AAE3GUI3_9CYAN</name>
<dbReference type="RefSeq" id="WP_254013693.1">
    <property type="nucleotide sequence ID" value="NZ_JAMZMM010000260.1"/>
</dbReference>
<dbReference type="Proteomes" id="UP001204953">
    <property type="component" value="Unassembled WGS sequence"/>
</dbReference>
<comment type="caution">
    <text evidence="1">The sequence shown here is derived from an EMBL/GenBank/DDBJ whole genome shotgun (WGS) entry which is preliminary data.</text>
</comment>
<evidence type="ECO:0000313" key="1">
    <source>
        <dbReference type="EMBL" id="MCP2730945.1"/>
    </source>
</evidence>
<dbReference type="EMBL" id="JAMZMM010000260">
    <property type="protein sequence ID" value="MCP2730945.1"/>
    <property type="molecule type" value="Genomic_DNA"/>
</dbReference>
<evidence type="ECO:0008006" key="3">
    <source>
        <dbReference type="Google" id="ProtNLM"/>
    </source>
</evidence>